<comment type="caution">
    <text evidence="2">The sequence shown here is derived from an EMBL/GenBank/DDBJ whole genome shotgun (WGS) entry which is preliminary data.</text>
</comment>
<sequence length="598" mass="63440">MRPFGPAKSTQKKFDVDLCQRAKGLPMRPMGHESLLSAGAGHFAAAARACKANCRTPFKNIATAYGFLYEELGRRDKRAGRCVAEGWNWRASIWHCEVARSGMPDLCQRALSAMHGVSPRSAALETTVWLSDLQSDKGDAIAAASAASPLRASRIEAVARLIDPVSGPVPHFLDKFSKTLGENKALGEELIASIATAELNNYDNAPFFRAALAATNLAPEKVAGVAGLIYGADVEQPKSKAETTQLNSAFTARAAPFNVERLQRSPDKKGGSKAWAAGDAVADLQGLGQVNEPPERVGAETSEKERTGRATFDEMRRAPTRALEGRAETEIGSQVGKKNTVEGQLFEVTAVDDDGAVSTSEVRTFNADECPQVSVDYKALISDWEVIEEQVSEKCAAQDCAMSALAQDRLRRMISRSNCEEQVGLIKSGSLCEGPPLFYMENPCGPATPAAVGKNVLKFAPTVPLQNITCCKEKGGLEGNLEAGGKGGGFFAPRWWVGPAAAEEKANVKFAKVVGADGASSPALQDFAPLKVHERLYFYKPKDARQALQNATAIGAGGDSGRKGGAAGQGKDKPKKDRGGKGSASSGGGKPSERVRKA</sequence>
<evidence type="ECO:0000256" key="1">
    <source>
        <dbReference type="SAM" id="MobiDB-lite"/>
    </source>
</evidence>
<proteinExistence type="predicted"/>
<feature type="region of interest" description="Disordered" evidence="1">
    <location>
        <begin position="550"/>
        <end position="598"/>
    </location>
</feature>
<dbReference type="EMBL" id="CAUYUJ010012303">
    <property type="protein sequence ID" value="CAK0833727.1"/>
    <property type="molecule type" value="Genomic_DNA"/>
</dbReference>
<feature type="compositionally biased region" description="Basic and acidic residues" evidence="1">
    <location>
        <begin position="293"/>
        <end position="313"/>
    </location>
</feature>
<keyword evidence="3" id="KW-1185">Reference proteome</keyword>
<evidence type="ECO:0000313" key="2">
    <source>
        <dbReference type="EMBL" id="CAK0833727.1"/>
    </source>
</evidence>
<protein>
    <submittedName>
        <fullName evidence="2">Uncharacterized protein</fullName>
    </submittedName>
</protein>
<evidence type="ECO:0000313" key="3">
    <source>
        <dbReference type="Proteomes" id="UP001189429"/>
    </source>
</evidence>
<gene>
    <name evidence="2" type="ORF">PCOR1329_LOCUS31328</name>
</gene>
<feature type="region of interest" description="Disordered" evidence="1">
    <location>
        <begin position="285"/>
        <end position="313"/>
    </location>
</feature>
<feature type="compositionally biased region" description="Basic and acidic residues" evidence="1">
    <location>
        <begin position="570"/>
        <end position="580"/>
    </location>
</feature>
<feature type="compositionally biased region" description="Gly residues" evidence="1">
    <location>
        <begin position="581"/>
        <end position="590"/>
    </location>
</feature>
<dbReference type="Proteomes" id="UP001189429">
    <property type="component" value="Unassembled WGS sequence"/>
</dbReference>
<feature type="compositionally biased region" description="Gly residues" evidence="1">
    <location>
        <begin position="555"/>
        <end position="568"/>
    </location>
</feature>
<reference evidence="2" key="1">
    <citation type="submission" date="2023-10" db="EMBL/GenBank/DDBJ databases">
        <authorList>
            <person name="Chen Y."/>
            <person name="Shah S."/>
            <person name="Dougan E. K."/>
            <person name="Thang M."/>
            <person name="Chan C."/>
        </authorList>
    </citation>
    <scope>NUCLEOTIDE SEQUENCE [LARGE SCALE GENOMIC DNA]</scope>
</reference>
<organism evidence="2 3">
    <name type="scientific">Prorocentrum cordatum</name>
    <dbReference type="NCBI Taxonomy" id="2364126"/>
    <lineage>
        <taxon>Eukaryota</taxon>
        <taxon>Sar</taxon>
        <taxon>Alveolata</taxon>
        <taxon>Dinophyceae</taxon>
        <taxon>Prorocentrales</taxon>
        <taxon>Prorocentraceae</taxon>
        <taxon>Prorocentrum</taxon>
    </lineage>
</organism>
<name>A0ABN9SPE8_9DINO</name>
<accession>A0ABN9SPE8</accession>